<feature type="compositionally biased region" description="Polar residues" evidence="1">
    <location>
        <begin position="912"/>
        <end position="934"/>
    </location>
</feature>
<feature type="compositionally biased region" description="Polar residues" evidence="1">
    <location>
        <begin position="186"/>
        <end position="197"/>
    </location>
</feature>
<feature type="compositionally biased region" description="Basic and acidic residues" evidence="1">
    <location>
        <begin position="711"/>
        <end position="720"/>
    </location>
</feature>
<dbReference type="AlphaFoldDB" id="A0A9P4P4V2"/>
<evidence type="ECO:0000313" key="2">
    <source>
        <dbReference type="EMBL" id="KAF2436571.1"/>
    </source>
</evidence>
<keyword evidence="3" id="KW-1185">Reference proteome</keyword>
<dbReference type="OrthoDB" id="5396360at2759"/>
<feature type="region of interest" description="Disordered" evidence="1">
    <location>
        <begin position="1"/>
        <end position="39"/>
    </location>
</feature>
<gene>
    <name evidence="2" type="ORF">EJ08DRAFT_691734</name>
</gene>
<feature type="region of interest" description="Disordered" evidence="1">
    <location>
        <begin position="661"/>
        <end position="780"/>
    </location>
</feature>
<evidence type="ECO:0000313" key="3">
    <source>
        <dbReference type="Proteomes" id="UP000800235"/>
    </source>
</evidence>
<dbReference type="Proteomes" id="UP000800235">
    <property type="component" value="Unassembled WGS sequence"/>
</dbReference>
<proteinExistence type="predicted"/>
<sequence>MENVRPRVASDHPAVIDSQRSTSAIQSSTTMEIDDDESSTNRSTIAHCRACDKPFGEFFNGWSKVTGSYYLPSLPGSYTVSLHPKGKPKPASAESALVGCTIQPLVCNNCDDTLGIVCKSAPDSKRAYAGREFFKLPRLQLRSDLTGNPVHAIIEESHSPQGDPEEPKQPARAMETPGDHRIVTASKPSHTAISSSTPPVPKDHDELRRHSHAASRQPSSHVPPQKATAQNYESAPAPVPNRHHDRAVPLASPINGHTHANGLSGSGAYPSHIMVKLDAIDRLQTQVNLNRATLESCTRDMSRLENMVTRLQQSFQESFDIMRAEFITSRQHVAQAAASVPQGDRLDDQALEVFTATLSNVAGKANEVDSLKVQMELIKRKLRRLEENGASGAAQGREAPYSGQPRERSMHRTPINQAMTPTILHQTPPSRPDGRSHQIQDFRHDHGHSYHSVGAAQSQYRPEGGNHSHSLETEVASSGWVSVNPSAKRGLPNGVDGRSDTKGTPIGSPKRLKLAPLESRHVHEAASRTEQIRYEQRMETEEPSPYVPSQSQTQSQSQLQPQSQSQSHYRRVSYDSYPDSTNQSSFVPYTADQPPDDSWRPESQRAVSNPAHPTPRGRGRGRGGRPRKSLPVEVHTIRSTPEWERDGWSASHHVGPDGFYHAGRGGLVRRGSSGASGQPPMPLSPGSTIGDPYGHTKKTRTKPIRNPDGVLIRKDGRPDMRSQSSAANLRKVHARKEEERRMDGGSGSGLATAITSVDGHSPGDSHEGSQDMDFTSTQEKRKHIMRQMFPNGVDEQRGRLYSAEQYFPHHNHSPPAIQASTSRSDMSISDRGSLGSFEAEGDDGAQTPAMTIGERPVDIEVTEGVIEDSQASARKSVSRPEVGETMTDRSSVVEKLPGKESHAIRELVREVPSSTQSSMVTTNASLATTMSPPT</sequence>
<feature type="region of interest" description="Disordered" evidence="1">
    <location>
        <begin position="154"/>
        <end position="265"/>
    </location>
</feature>
<reference evidence="2" key="1">
    <citation type="journal article" date="2020" name="Stud. Mycol.">
        <title>101 Dothideomycetes genomes: a test case for predicting lifestyles and emergence of pathogens.</title>
        <authorList>
            <person name="Haridas S."/>
            <person name="Albert R."/>
            <person name="Binder M."/>
            <person name="Bloem J."/>
            <person name="Labutti K."/>
            <person name="Salamov A."/>
            <person name="Andreopoulos B."/>
            <person name="Baker S."/>
            <person name="Barry K."/>
            <person name="Bills G."/>
            <person name="Bluhm B."/>
            <person name="Cannon C."/>
            <person name="Castanera R."/>
            <person name="Culley D."/>
            <person name="Daum C."/>
            <person name="Ezra D."/>
            <person name="Gonzalez J."/>
            <person name="Henrissat B."/>
            <person name="Kuo A."/>
            <person name="Liang C."/>
            <person name="Lipzen A."/>
            <person name="Lutzoni F."/>
            <person name="Magnuson J."/>
            <person name="Mondo S."/>
            <person name="Nolan M."/>
            <person name="Ohm R."/>
            <person name="Pangilinan J."/>
            <person name="Park H.-J."/>
            <person name="Ramirez L."/>
            <person name="Alfaro M."/>
            <person name="Sun H."/>
            <person name="Tritt A."/>
            <person name="Yoshinaga Y."/>
            <person name="Zwiers L.-H."/>
            <person name="Turgeon B."/>
            <person name="Goodwin S."/>
            <person name="Spatafora J."/>
            <person name="Crous P."/>
            <person name="Grigoriev I."/>
        </authorList>
    </citation>
    <scope>NUCLEOTIDE SEQUENCE</scope>
    <source>
        <strain evidence="2">CBS 130266</strain>
    </source>
</reference>
<feature type="compositionally biased region" description="Basic residues" evidence="1">
    <location>
        <begin position="615"/>
        <end position="628"/>
    </location>
</feature>
<feature type="region of interest" description="Disordered" evidence="1">
    <location>
        <begin position="458"/>
        <end position="638"/>
    </location>
</feature>
<feature type="compositionally biased region" description="Polar residues" evidence="1">
    <location>
        <begin position="475"/>
        <end position="485"/>
    </location>
</feature>
<feature type="compositionally biased region" description="Low complexity" evidence="1">
    <location>
        <begin position="543"/>
        <end position="567"/>
    </location>
</feature>
<feature type="compositionally biased region" description="Basic and acidic residues" evidence="1">
    <location>
        <begin position="1"/>
        <end position="10"/>
    </location>
</feature>
<accession>A0A9P4P4V2</accession>
<feature type="compositionally biased region" description="Polar residues" evidence="1">
    <location>
        <begin position="414"/>
        <end position="428"/>
    </location>
</feature>
<feature type="region of interest" description="Disordered" evidence="1">
    <location>
        <begin position="388"/>
        <end position="440"/>
    </location>
</feature>
<comment type="caution">
    <text evidence="2">The sequence shown here is derived from an EMBL/GenBank/DDBJ whole genome shotgun (WGS) entry which is preliminary data.</text>
</comment>
<feature type="region of interest" description="Disordered" evidence="1">
    <location>
        <begin position="807"/>
        <end position="934"/>
    </location>
</feature>
<feature type="compositionally biased region" description="Basic and acidic residues" evidence="1">
    <location>
        <begin position="518"/>
        <end position="540"/>
    </location>
</feature>
<feature type="compositionally biased region" description="Polar residues" evidence="1">
    <location>
        <begin position="214"/>
        <end position="233"/>
    </location>
</feature>
<evidence type="ECO:0008006" key="4">
    <source>
        <dbReference type="Google" id="ProtNLM"/>
    </source>
</evidence>
<protein>
    <recommendedName>
        <fullName evidence="4">Yippee domain-containing protein</fullName>
    </recommendedName>
</protein>
<feature type="compositionally biased region" description="Polar residues" evidence="1">
    <location>
        <begin position="818"/>
        <end position="827"/>
    </location>
</feature>
<feature type="compositionally biased region" description="Polar residues" evidence="1">
    <location>
        <begin position="578"/>
        <end position="587"/>
    </location>
</feature>
<feature type="compositionally biased region" description="Basic and acidic residues" evidence="1">
    <location>
        <begin position="896"/>
        <end position="909"/>
    </location>
</feature>
<dbReference type="EMBL" id="MU007010">
    <property type="protein sequence ID" value="KAF2436571.1"/>
    <property type="molecule type" value="Genomic_DNA"/>
</dbReference>
<organism evidence="2 3">
    <name type="scientific">Tothia fuscella</name>
    <dbReference type="NCBI Taxonomy" id="1048955"/>
    <lineage>
        <taxon>Eukaryota</taxon>
        <taxon>Fungi</taxon>
        <taxon>Dikarya</taxon>
        <taxon>Ascomycota</taxon>
        <taxon>Pezizomycotina</taxon>
        <taxon>Dothideomycetes</taxon>
        <taxon>Pleosporomycetidae</taxon>
        <taxon>Venturiales</taxon>
        <taxon>Cylindrosympodiaceae</taxon>
        <taxon>Tothia</taxon>
    </lineage>
</organism>
<evidence type="ECO:0000256" key="1">
    <source>
        <dbReference type="SAM" id="MobiDB-lite"/>
    </source>
</evidence>
<name>A0A9P4P4V2_9PEZI</name>
<feature type="compositionally biased region" description="Polar residues" evidence="1">
    <location>
        <begin position="18"/>
        <end position="31"/>
    </location>
</feature>